<dbReference type="SUPFAM" id="SSF52151">
    <property type="entry name" value="FabD/lysophospholipase-like"/>
    <property type="match status" value="1"/>
</dbReference>
<evidence type="ECO:0000256" key="2">
    <source>
        <dbReference type="ARBA" id="ARBA00022679"/>
    </source>
</evidence>
<organism evidence="6">
    <name type="scientific">marine sediment metagenome</name>
    <dbReference type="NCBI Taxonomy" id="412755"/>
    <lineage>
        <taxon>unclassified sequences</taxon>
        <taxon>metagenomes</taxon>
        <taxon>ecological metagenomes</taxon>
    </lineage>
</organism>
<dbReference type="GO" id="GO:0005829">
    <property type="term" value="C:cytosol"/>
    <property type="evidence" value="ECO:0007669"/>
    <property type="project" value="TreeGrafter"/>
</dbReference>
<dbReference type="EMBL" id="BARS01006065">
    <property type="protein sequence ID" value="GAF82750.1"/>
    <property type="molecule type" value="Genomic_DNA"/>
</dbReference>
<dbReference type="AlphaFoldDB" id="X0U2R3"/>
<feature type="non-terminal residue" evidence="6">
    <location>
        <position position="1"/>
    </location>
</feature>
<comment type="catalytic activity">
    <reaction evidence="4">
        <text>holo-[ACP] + malonyl-CoA = malonyl-[ACP] + CoA</text>
        <dbReference type="Rhea" id="RHEA:41792"/>
        <dbReference type="Rhea" id="RHEA-COMP:9623"/>
        <dbReference type="Rhea" id="RHEA-COMP:9685"/>
        <dbReference type="ChEBI" id="CHEBI:57287"/>
        <dbReference type="ChEBI" id="CHEBI:57384"/>
        <dbReference type="ChEBI" id="CHEBI:64479"/>
        <dbReference type="ChEBI" id="CHEBI:78449"/>
        <dbReference type="EC" id="2.3.1.39"/>
    </reaction>
</comment>
<keyword evidence="3" id="KW-0012">Acyltransferase</keyword>
<sequence>ANDNCPGQVVISGEESGLNKVEEHLSDAGARKVVRLAVSIASHSPLMTQAQDEFKAILEDALITDPVIPIIGNVRATLLSSVEEIREDLREQLTSRVRWTESINTLTNMGVKTYYELGPGKVLTGLMRRIDRSNTSYPIDAPTSISLILSEMPSTS</sequence>
<gene>
    <name evidence="6" type="ORF">S01H1_11864</name>
</gene>
<evidence type="ECO:0000256" key="3">
    <source>
        <dbReference type="ARBA" id="ARBA00023315"/>
    </source>
</evidence>
<dbReference type="GO" id="GO:0004314">
    <property type="term" value="F:[acyl-carrier-protein] S-malonyltransferase activity"/>
    <property type="evidence" value="ECO:0007669"/>
    <property type="project" value="UniProtKB-EC"/>
</dbReference>
<dbReference type="InterPro" id="IPR014043">
    <property type="entry name" value="Acyl_transferase_dom"/>
</dbReference>
<dbReference type="PANTHER" id="PTHR42681">
    <property type="entry name" value="MALONYL-COA-ACYL CARRIER PROTEIN TRANSACYLASE, MITOCHONDRIAL"/>
    <property type="match status" value="1"/>
</dbReference>
<dbReference type="SMART" id="SM00827">
    <property type="entry name" value="PKS_AT"/>
    <property type="match status" value="1"/>
</dbReference>
<dbReference type="PANTHER" id="PTHR42681:SF1">
    <property type="entry name" value="MALONYL-COA-ACYL CARRIER PROTEIN TRANSACYLASE, MITOCHONDRIAL"/>
    <property type="match status" value="1"/>
</dbReference>
<evidence type="ECO:0000259" key="5">
    <source>
        <dbReference type="SMART" id="SM00827"/>
    </source>
</evidence>
<dbReference type="EC" id="2.3.1.39" evidence="1"/>
<evidence type="ECO:0000256" key="4">
    <source>
        <dbReference type="ARBA" id="ARBA00048462"/>
    </source>
</evidence>
<name>X0U2R3_9ZZZZ</name>
<dbReference type="GO" id="GO:0006633">
    <property type="term" value="P:fatty acid biosynthetic process"/>
    <property type="evidence" value="ECO:0007669"/>
    <property type="project" value="TreeGrafter"/>
</dbReference>
<keyword evidence="2" id="KW-0808">Transferase</keyword>
<comment type="caution">
    <text evidence="6">The sequence shown here is derived from an EMBL/GenBank/DDBJ whole genome shotgun (WGS) entry which is preliminary data.</text>
</comment>
<accession>X0U2R3</accession>
<proteinExistence type="predicted"/>
<evidence type="ECO:0000256" key="1">
    <source>
        <dbReference type="ARBA" id="ARBA00013258"/>
    </source>
</evidence>
<dbReference type="SUPFAM" id="SSF55048">
    <property type="entry name" value="Probable ACP-binding domain of malonyl-CoA ACP transacylase"/>
    <property type="match status" value="1"/>
</dbReference>
<dbReference type="InterPro" id="IPR050858">
    <property type="entry name" value="Mal-CoA-ACP_Trans/PKS_FabD"/>
</dbReference>
<dbReference type="Gene3D" id="3.40.366.10">
    <property type="entry name" value="Malonyl-Coenzyme A Acyl Carrier Protein, domain 2"/>
    <property type="match status" value="1"/>
</dbReference>
<feature type="domain" description="Malonyl-CoA:ACP transacylase (MAT)" evidence="5">
    <location>
        <begin position="1"/>
        <end position="152"/>
    </location>
</feature>
<protein>
    <recommendedName>
        <fullName evidence="1">[acyl-carrier-protein] S-malonyltransferase</fullName>
        <ecNumber evidence="1">2.3.1.39</ecNumber>
    </recommendedName>
</protein>
<reference evidence="6" key="1">
    <citation type="journal article" date="2014" name="Front. Microbiol.">
        <title>High frequency of phylogenetically diverse reductive dehalogenase-homologous genes in deep subseafloor sedimentary metagenomes.</title>
        <authorList>
            <person name="Kawai M."/>
            <person name="Futagami T."/>
            <person name="Toyoda A."/>
            <person name="Takaki Y."/>
            <person name="Nishi S."/>
            <person name="Hori S."/>
            <person name="Arai W."/>
            <person name="Tsubouchi T."/>
            <person name="Morono Y."/>
            <person name="Uchiyama I."/>
            <person name="Ito T."/>
            <person name="Fujiyama A."/>
            <person name="Inagaki F."/>
            <person name="Takami H."/>
        </authorList>
    </citation>
    <scope>NUCLEOTIDE SEQUENCE</scope>
    <source>
        <strain evidence="6">Expedition CK06-06</strain>
    </source>
</reference>
<evidence type="ECO:0000313" key="6">
    <source>
        <dbReference type="EMBL" id="GAF82750.1"/>
    </source>
</evidence>
<dbReference type="InterPro" id="IPR001227">
    <property type="entry name" value="Ac_transferase_dom_sf"/>
</dbReference>
<dbReference type="InterPro" id="IPR016036">
    <property type="entry name" value="Malonyl_transacylase_ACP-bd"/>
</dbReference>
<dbReference type="InterPro" id="IPR016035">
    <property type="entry name" value="Acyl_Trfase/lysoPLipase"/>
</dbReference>